<dbReference type="PANTHER" id="PTHR36529:SF1">
    <property type="entry name" value="GLYCOSYLTRANSFERASE"/>
    <property type="match status" value="1"/>
</dbReference>
<dbReference type="InterPro" id="IPR018641">
    <property type="entry name" value="Trfase_1_rSAM/seldom-assoc"/>
</dbReference>
<protein>
    <submittedName>
        <fullName evidence="1">TIGR04282 family arsenosugar biosynthesis glycosyltransferase</fullName>
    </submittedName>
</protein>
<reference evidence="2" key="1">
    <citation type="journal article" date="2019" name="Int. J. Syst. Evol. Microbiol.">
        <title>The Global Catalogue of Microorganisms (GCM) 10K type strain sequencing project: providing services to taxonomists for standard genome sequencing and annotation.</title>
        <authorList>
            <consortium name="The Broad Institute Genomics Platform"/>
            <consortium name="The Broad Institute Genome Sequencing Center for Infectious Disease"/>
            <person name="Wu L."/>
            <person name="Ma J."/>
        </authorList>
    </citation>
    <scope>NUCLEOTIDE SEQUENCE [LARGE SCALE GENOMIC DNA]</scope>
    <source>
        <strain evidence="2">CCUG 43117</strain>
    </source>
</reference>
<dbReference type="Pfam" id="PF09837">
    <property type="entry name" value="DUF2064"/>
    <property type="match status" value="1"/>
</dbReference>
<proteinExistence type="predicted"/>
<dbReference type="NCBIfam" id="TIGR04282">
    <property type="entry name" value="glyco_like_cofC"/>
    <property type="match status" value="1"/>
</dbReference>
<dbReference type="InterPro" id="IPR029044">
    <property type="entry name" value="Nucleotide-diphossugar_trans"/>
</dbReference>
<gene>
    <name evidence="1" type="ORF">ACFPN9_21055</name>
</gene>
<dbReference type="Gene3D" id="3.90.550.10">
    <property type="entry name" value="Spore Coat Polysaccharide Biosynthesis Protein SpsA, Chain A"/>
    <property type="match status" value="1"/>
</dbReference>
<sequence>MPSEAPIGFGLMCKPPRPGTAKTRLAAAIGSDRAARLARAFLKDCAAAAVAAARLQRLDRAAFFRPADAATEIGAILGPGWPLEFADTGDLGATMQDVLARLLQRCQGGAIIMGADVPLITGEAIAAAARSLREGNDRRIVLIPSVDGGYCLIGVRSLEAAASLFAPMPWSTSGVLRETLSRADAAGLTVQMLPPQRDIDEAADLDWLRASLASGDAAAAFTRAALAGMAEARP</sequence>
<organism evidence="1 2">
    <name type="scientific">Bosea massiliensis</name>
    <dbReference type="NCBI Taxonomy" id="151419"/>
    <lineage>
        <taxon>Bacteria</taxon>
        <taxon>Pseudomonadati</taxon>
        <taxon>Pseudomonadota</taxon>
        <taxon>Alphaproteobacteria</taxon>
        <taxon>Hyphomicrobiales</taxon>
        <taxon>Boseaceae</taxon>
        <taxon>Bosea</taxon>
    </lineage>
</organism>
<evidence type="ECO:0000313" key="1">
    <source>
        <dbReference type="EMBL" id="MFC5507738.1"/>
    </source>
</evidence>
<dbReference type="RefSeq" id="WP_067254663.1">
    <property type="nucleotide sequence ID" value="NZ_JBHSLU010000068.1"/>
</dbReference>
<dbReference type="SUPFAM" id="SSF53448">
    <property type="entry name" value="Nucleotide-diphospho-sugar transferases"/>
    <property type="match status" value="1"/>
</dbReference>
<name>A0ABW0P5W6_9HYPH</name>
<comment type="caution">
    <text evidence="1">The sequence shown here is derived from an EMBL/GenBank/DDBJ whole genome shotgun (WGS) entry which is preliminary data.</text>
</comment>
<accession>A0ABW0P5W6</accession>
<dbReference type="PANTHER" id="PTHR36529">
    <property type="entry name" value="SLL1095 PROTEIN"/>
    <property type="match status" value="1"/>
</dbReference>
<dbReference type="EMBL" id="JBHSLU010000068">
    <property type="protein sequence ID" value="MFC5507738.1"/>
    <property type="molecule type" value="Genomic_DNA"/>
</dbReference>
<keyword evidence="2" id="KW-1185">Reference proteome</keyword>
<evidence type="ECO:0000313" key="2">
    <source>
        <dbReference type="Proteomes" id="UP001596060"/>
    </source>
</evidence>
<dbReference type="Proteomes" id="UP001596060">
    <property type="component" value="Unassembled WGS sequence"/>
</dbReference>